<comment type="caution">
    <text evidence="1">The sequence shown here is derived from an EMBL/GenBank/DDBJ whole genome shotgun (WGS) entry which is preliminary data.</text>
</comment>
<protein>
    <submittedName>
        <fullName evidence="1">SAM-dependent methyltransferase</fullName>
        <ecNumber evidence="1">2.1.1.-</ecNumber>
    </submittedName>
</protein>
<evidence type="ECO:0000313" key="1">
    <source>
        <dbReference type="EMBL" id="MFC7330314.1"/>
    </source>
</evidence>
<accession>A0ABW2KJZ2</accession>
<dbReference type="RefSeq" id="WP_379872958.1">
    <property type="nucleotide sequence ID" value="NZ_JBHTBH010000011.1"/>
</dbReference>
<keyword evidence="2" id="KW-1185">Reference proteome</keyword>
<reference evidence="2" key="1">
    <citation type="journal article" date="2019" name="Int. J. Syst. Evol. Microbiol.">
        <title>The Global Catalogue of Microorganisms (GCM) 10K type strain sequencing project: providing services to taxonomists for standard genome sequencing and annotation.</title>
        <authorList>
            <consortium name="The Broad Institute Genomics Platform"/>
            <consortium name="The Broad Institute Genome Sequencing Center for Infectious Disease"/>
            <person name="Wu L."/>
            <person name="Ma J."/>
        </authorList>
    </citation>
    <scope>NUCLEOTIDE SEQUENCE [LARGE SCALE GENOMIC DNA]</scope>
    <source>
        <strain evidence="2">CGMCC 4.7382</strain>
    </source>
</reference>
<sequence length="260" mass="27502">MTDDQRARHFEHDLPALEVPPPRVIRVADFLRRSGRESPPVAEAAPGNARLEQLKRGFLRRAVSHFAADLRIAQFVDVGSRLPAADGIHHVARHHLSGARAVYVATESTVSLHGRASSSADAVPVVRAFGENPEAVVAVLAARGLVDFADPVAVLMVEPDAVRSAGVDPGALVRAFHAASCPGSRIAIAQRSLPEERAANGATAPADVPAGRRARERAAALFEPFTLVEPGLADMAWWPYPDEEVTAVGVGVLAGVGRRG</sequence>
<dbReference type="InterPro" id="IPR029063">
    <property type="entry name" value="SAM-dependent_MTases_sf"/>
</dbReference>
<keyword evidence="1" id="KW-0808">Transferase</keyword>
<gene>
    <name evidence="1" type="ORF">ACFQRF_21540</name>
</gene>
<dbReference type="Gene3D" id="3.40.50.150">
    <property type="entry name" value="Vaccinia Virus protein VP39"/>
    <property type="match status" value="1"/>
</dbReference>
<evidence type="ECO:0000313" key="2">
    <source>
        <dbReference type="Proteomes" id="UP001596540"/>
    </source>
</evidence>
<name>A0ABW2KJZ2_9ACTN</name>
<proteinExistence type="predicted"/>
<dbReference type="InterPro" id="IPR006764">
    <property type="entry name" value="SAM_dep_MeTrfase_SAV2177_type"/>
</dbReference>
<dbReference type="GO" id="GO:0008168">
    <property type="term" value="F:methyltransferase activity"/>
    <property type="evidence" value="ECO:0007669"/>
    <property type="project" value="UniProtKB-KW"/>
</dbReference>
<dbReference type="Pfam" id="PF04672">
    <property type="entry name" value="Methyltransf_19"/>
    <property type="match status" value="1"/>
</dbReference>
<dbReference type="GO" id="GO:0032259">
    <property type="term" value="P:methylation"/>
    <property type="evidence" value="ECO:0007669"/>
    <property type="project" value="UniProtKB-KW"/>
</dbReference>
<organism evidence="1 2">
    <name type="scientific">Marinactinospora rubrisoli</name>
    <dbReference type="NCBI Taxonomy" id="2715399"/>
    <lineage>
        <taxon>Bacteria</taxon>
        <taxon>Bacillati</taxon>
        <taxon>Actinomycetota</taxon>
        <taxon>Actinomycetes</taxon>
        <taxon>Streptosporangiales</taxon>
        <taxon>Nocardiopsidaceae</taxon>
        <taxon>Marinactinospora</taxon>
    </lineage>
</organism>
<dbReference type="Proteomes" id="UP001596540">
    <property type="component" value="Unassembled WGS sequence"/>
</dbReference>
<dbReference type="EC" id="2.1.1.-" evidence="1"/>
<dbReference type="EMBL" id="JBHTBH010000011">
    <property type="protein sequence ID" value="MFC7330314.1"/>
    <property type="molecule type" value="Genomic_DNA"/>
</dbReference>
<keyword evidence="1" id="KW-0489">Methyltransferase</keyword>